<evidence type="ECO:0000256" key="6">
    <source>
        <dbReference type="ARBA" id="ARBA00023285"/>
    </source>
</evidence>
<dbReference type="GO" id="GO:0046872">
    <property type="term" value="F:metal ion binding"/>
    <property type="evidence" value="ECO:0007669"/>
    <property type="project" value="UniProtKB-KW"/>
</dbReference>
<dbReference type="Proteomes" id="UP000279275">
    <property type="component" value="Unassembled WGS sequence"/>
</dbReference>
<dbReference type="Pfam" id="PF24621">
    <property type="entry name" value="DHQS_C"/>
    <property type="match status" value="1"/>
</dbReference>
<evidence type="ECO:0000313" key="10">
    <source>
        <dbReference type="Proteomes" id="UP000279275"/>
    </source>
</evidence>
<dbReference type="PIRSF" id="PIRSF001455">
    <property type="entry name" value="DHQ_synth"/>
    <property type="match status" value="1"/>
</dbReference>
<dbReference type="InterPro" id="IPR056179">
    <property type="entry name" value="DHQS_C"/>
</dbReference>
<dbReference type="CDD" id="cd08197">
    <property type="entry name" value="DOIS"/>
    <property type="match status" value="1"/>
</dbReference>
<dbReference type="Gene3D" id="1.20.1090.10">
    <property type="entry name" value="Dehydroquinate synthase-like - alpha domain"/>
    <property type="match status" value="1"/>
</dbReference>
<reference evidence="9 10" key="1">
    <citation type="submission" date="2018-10" db="EMBL/GenBank/DDBJ databases">
        <title>Isolation from cow dung.</title>
        <authorList>
            <person name="Ling L."/>
        </authorList>
    </citation>
    <scope>NUCLEOTIDE SEQUENCE [LARGE SCALE GENOMIC DNA]</scope>
    <source>
        <strain evidence="9 10">NEAU-LL90</strain>
    </source>
</reference>
<dbReference type="AlphaFoldDB" id="A0A3M2KXX4"/>
<evidence type="ECO:0000256" key="5">
    <source>
        <dbReference type="ARBA" id="ARBA00023239"/>
    </source>
</evidence>
<dbReference type="SUPFAM" id="SSF56796">
    <property type="entry name" value="Dehydroquinate synthase-like"/>
    <property type="match status" value="1"/>
</dbReference>
<evidence type="ECO:0000259" key="7">
    <source>
        <dbReference type="Pfam" id="PF01761"/>
    </source>
</evidence>
<dbReference type="Pfam" id="PF01761">
    <property type="entry name" value="DHQ_synthase"/>
    <property type="match status" value="1"/>
</dbReference>
<evidence type="ECO:0000313" key="9">
    <source>
        <dbReference type="EMBL" id="RMI28385.1"/>
    </source>
</evidence>
<dbReference type="InterPro" id="IPR030963">
    <property type="entry name" value="DHQ_synth_fam"/>
</dbReference>
<keyword evidence="5" id="KW-0456">Lyase</keyword>
<evidence type="ECO:0000256" key="1">
    <source>
        <dbReference type="ARBA" id="ARBA00001911"/>
    </source>
</evidence>
<gene>
    <name evidence="9" type="ORF">EBN03_30505</name>
</gene>
<dbReference type="InterPro" id="IPR050071">
    <property type="entry name" value="Dehydroquinate_synthase"/>
</dbReference>
<name>A0A3M2KXX4_9NOCA</name>
<dbReference type="RefSeq" id="WP_122191629.1">
    <property type="nucleotide sequence ID" value="NZ_RFFH01000022.1"/>
</dbReference>
<keyword evidence="10" id="KW-1185">Reference proteome</keyword>
<organism evidence="9 10">
    <name type="scientific">Nocardia stercoris</name>
    <dbReference type="NCBI Taxonomy" id="2483361"/>
    <lineage>
        <taxon>Bacteria</taxon>
        <taxon>Bacillati</taxon>
        <taxon>Actinomycetota</taxon>
        <taxon>Actinomycetes</taxon>
        <taxon>Mycobacteriales</taxon>
        <taxon>Nocardiaceae</taxon>
        <taxon>Nocardia</taxon>
    </lineage>
</organism>
<evidence type="ECO:0000256" key="2">
    <source>
        <dbReference type="ARBA" id="ARBA00001941"/>
    </source>
</evidence>
<feature type="domain" description="3-dehydroquinate synthase N-terminal" evidence="7">
    <location>
        <begin position="76"/>
        <end position="187"/>
    </location>
</feature>
<comment type="caution">
    <text evidence="9">The sequence shown here is derived from an EMBL/GenBank/DDBJ whole genome shotgun (WGS) entry which is preliminary data.</text>
</comment>
<evidence type="ECO:0000256" key="3">
    <source>
        <dbReference type="ARBA" id="ARBA00022723"/>
    </source>
</evidence>
<dbReference type="OrthoDB" id="9806583at2"/>
<dbReference type="PANTHER" id="PTHR43622">
    <property type="entry name" value="3-DEHYDROQUINATE SYNTHASE"/>
    <property type="match status" value="1"/>
</dbReference>
<dbReference type="InterPro" id="IPR030960">
    <property type="entry name" value="DHQS/DOIS_N"/>
</dbReference>
<evidence type="ECO:0000259" key="8">
    <source>
        <dbReference type="Pfam" id="PF24621"/>
    </source>
</evidence>
<protein>
    <submittedName>
        <fullName evidence="9">Iron-containing alcohol dehydrogenase</fullName>
    </submittedName>
</protein>
<dbReference type="EMBL" id="RFFH01000022">
    <property type="protein sequence ID" value="RMI28385.1"/>
    <property type="molecule type" value="Genomic_DNA"/>
</dbReference>
<dbReference type="GO" id="GO:0003856">
    <property type="term" value="F:3-dehydroquinate synthase activity"/>
    <property type="evidence" value="ECO:0007669"/>
    <property type="project" value="TreeGrafter"/>
</dbReference>
<feature type="domain" description="3-dehydroquinate synthase C-terminal" evidence="8">
    <location>
        <begin position="189"/>
        <end position="336"/>
    </location>
</feature>
<dbReference type="Gene3D" id="3.40.50.1970">
    <property type="match status" value="1"/>
</dbReference>
<keyword evidence="6" id="KW-0170">Cobalt</keyword>
<accession>A0A3M2KXX4</accession>
<sequence>MNSTWPKRTGWHSRTIRIGDSSFPYFFGADCVGEIVDRLTELDTDLLIVVTDDTVRALHGELFDRLTARLPTHVLTHPAGEGMKTLACLSHHLDAAVIAGATRRSVVVSVGGGVPGNLAGLMAGLLFRGVRLVHIPTTTIAAMDSVLSLKQAINTPVGKNGVGMYYTPTAIFTDVRFFATLPARELRSGLCEMAKNALAIRPAALPPLRAAIADGELSDPAVLSWLLEASIDAKSAVTREDTYERGSGLVLEYGHTTGHAIELCDHRARGGDGLGHGAAIALGMLVAAHISHARGWLSDDEVSTHYEVVTGLGVPPSLPGTVRVADVLRVVADDNKKGYLAPDPDSLPFVLLRGLGEPARTGDLPLVPVALTEIRAALDVISANSTARQLVRAPGSQNEAGGAPWTW</sequence>
<comment type="cofactor">
    <cofactor evidence="1">
        <name>NAD(+)</name>
        <dbReference type="ChEBI" id="CHEBI:57540"/>
    </cofactor>
</comment>
<proteinExistence type="predicted"/>
<evidence type="ECO:0000256" key="4">
    <source>
        <dbReference type="ARBA" id="ARBA00023027"/>
    </source>
</evidence>
<keyword evidence="4" id="KW-0520">NAD</keyword>
<dbReference type="PANTHER" id="PTHR43622:SF1">
    <property type="entry name" value="3-DEHYDROQUINATE SYNTHASE"/>
    <property type="match status" value="1"/>
</dbReference>
<keyword evidence="3" id="KW-0479">Metal-binding</keyword>
<dbReference type="GO" id="GO:0009073">
    <property type="term" value="P:aromatic amino acid family biosynthetic process"/>
    <property type="evidence" value="ECO:0007669"/>
    <property type="project" value="InterPro"/>
</dbReference>
<comment type="cofactor">
    <cofactor evidence="2">
        <name>Co(2+)</name>
        <dbReference type="ChEBI" id="CHEBI:48828"/>
    </cofactor>
</comment>